<dbReference type="InterPro" id="IPR015943">
    <property type="entry name" value="WD40/YVTN_repeat-like_dom_sf"/>
</dbReference>
<dbReference type="PROSITE" id="PS51257">
    <property type="entry name" value="PROKAR_LIPOPROTEIN"/>
    <property type="match status" value="1"/>
</dbReference>
<dbReference type="EMBL" id="VUNG01000077">
    <property type="protein sequence ID" value="MST86026.1"/>
    <property type="molecule type" value="Genomic_DNA"/>
</dbReference>
<evidence type="ECO:0000313" key="2">
    <source>
        <dbReference type="EMBL" id="MST86026.1"/>
    </source>
</evidence>
<sequence>MKKISFIIASSLVAVVCLSLGLLTSCSSKPSNATPVNVLPRIFPDYAGTTIPVDIAPLDFSAVGRDAESMYVVVKGSKRGKMEASGDYADFDVDGWHRLTEANKGGKLVFSVYIKRGGEWKQYRDFTVNVSSDPLGEWGLTYRLIPPGYEVYGKMGLYQRNLSNFDEQAILVNTAVPGACLNCHTSNQTSPEQFTFHIRGANGGTLISQHGRVEILKAKNDSLKGSMVYPYWHPSGQWVAYSTNQTHQSFHAVRSERIEVFDQASDVLIYHPATHQIVLNPAVMTKDHYENYPVFSPDGRTLYFVSSTAWDIPAHYKDIKYNICRVGFDPKTGHTVGKIDTIFNARLMGKSANHPRPSYDGRFLLFTLSDYGCFPIWHKEADQWLLDLRTMSARPLTEINSENTDSWHNWSRNSHWIVFTSRRINGYYTQLYLAHVDSRGRIDKPFLLPQRNPWLYYDRQLNSYNTPDFTLRPVRLNARKAADGIRSEQRVATEIK</sequence>
<dbReference type="InterPro" id="IPR011042">
    <property type="entry name" value="6-blade_b-propeller_TolB-like"/>
</dbReference>
<dbReference type="AlphaFoldDB" id="A0A7K0KJB9"/>
<evidence type="ECO:0000256" key="1">
    <source>
        <dbReference type="SAM" id="SignalP"/>
    </source>
</evidence>
<dbReference type="InterPro" id="IPR011659">
    <property type="entry name" value="WD40"/>
</dbReference>
<dbReference type="Gene3D" id="2.130.10.10">
    <property type="entry name" value="YVTN repeat-like/Quinoprotein amine dehydrogenase"/>
    <property type="match status" value="1"/>
</dbReference>
<comment type="caution">
    <text evidence="2">The sequence shown here is derived from an EMBL/GenBank/DDBJ whole genome shotgun (WGS) entry which is preliminary data.</text>
</comment>
<proteinExistence type="predicted"/>
<accession>A0A7K0KJB9</accession>
<dbReference type="Proteomes" id="UP000438914">
    <property type="component" value="Unassembled WGS sequence"/>
</dbReference>
<reference evidence="2 3" key="1">
    <citation type="submission" date="2019-08" db="EMBL/GenBank/DDBJ databases">
        <title>In-depth cultivation of the pig gut microbiome towards novel bacterial diversity and tailored functional studies.</title>
        <authorList>
            <person name="Wylensek D."/>
            <person name="Hitch T.C.A."/>
            <person name="Clavel T."/>
        </authorList>
    </citation>
    <scope>NUCLEOTIDE SEQUENCE [LARGE SCALE GENOMIC DNA]</scope>
    <source>
        <strain evidence="2 3">LKV-178-WT-2A</strain>
    </source>
</reference>
<evidence type="ECO:0000313" key="3">
    <source>
        <dbReference type="Proteomes" id="UP000438914"/>
    </source>
</evidence>
<keyword evidence="3" id="KW-1185">Reference proteome</keyword>
<gene>
    <name evidence="2" type="ORF">FYJ73_15375</name>
</gene>
<organism evidence="2 3">
    <name type="scientific">Hallella mizrahii</name>
    <dbReference type="NCBI Taxonomy" id="2606637"/>
    <lineage>
        <taxon>Bacteria</taxon>
        <taxon>Pseudomonadati</taxon>
        <taxon>Bacteroidota</taxon>
        <taxon>Bacteroidia</taxon>
        <taxon>Bacteroidales</taxon>
        <taxon>Prevotellaceae</taxon>
        <taxon>Hallella</taxon>
    </lineage>
</organism>
<feature type="signal peptide" evidence="1">
    <location>
        <begin position="1"/>
        <end position="33"/>
    </location>
</feature>
<dbReference type="Gene3D" id="2.120.10.30">
    <property type="entry name" value="TolB, C-terminal domain"/>
    <property type="match status" value="1"/>
</dbReference>
<dbReference type="Pfam" id="PF07676">
    <property type="entry name" value="PD40"/>
    <property type="match status" value="1"/>
</dbReference>
<protein>
    <recommendedName>
        <fullName evidence="4">WD40-like Beta Propeller Repeat</fullName>
    </recommendedName>
</protein>
<keyword evidence="1" id="KW-0732">Signal</keyword>
<evidence type="ECO:0008006" key="4">
    <source>
        <dbReference type="Google" id="ProtNLM"/>
    </source>
</evidence>
<name>A0A7K0KJB9_9BACT</name>
<feature type="chain" id="PRO_5029666118" description="WD40-like Beta Propeller Repeat" evidence="1">
    <location>
        <begin position="34"/>
        <end position="496"/>
    </location>
</feature>
<dbReference type="RefSeq" id="WP_154535619.1">
    <property type="nucleotide sequence ID" value="NZ_VUNG01000077.1"/>
</dbReference>
<dbReference type="SUPFAM" id="SSF82171">
    <property type="entry name" value="DPP6 N-terminal domain-like"/>
    <property type="match status" value="1"/>
</dbReference>